<organism evidence="1 2">
    <name type="scientific">Sinorhizobium meliloti (strain SM11)</name>
    <dbReference type="NCBI Taxonomy" id="707241"/>
    <lineage>
        <taxon>Bacteria</taxon>
        <taxon>Pseudomonadati</taxon>
        <taxon>Pseudomonadota</taxon>
        <taxon>Alphaproteobacteria</taxon>
        <taxon>Hyphomicrobiales</taxon>
        <taxon>Rhizobiaceae</taxon>
        <taxon>Sinorhizobium/Ensifer group</taxon>
        <taxon>Sinorhizobium</taxon>
    </lineage>
</organism>
<gene>
    <name evidence="1" type="ordered locus">SM11_pC0314</name>
</gene>
<dbReference type="AlphaFoldDB" id="F7XC96"/>
<evidence type="ECO:0000313" key="1">
    <source>
        <dbReference type="EMBL" id="AEH81387.1"/>
    </source>
</evidence>
<dbReference type="KEGG" id="smx:SM11_pC0314"/>
<evidence type="ECO:0000313" key="2">
    <source>
        <dbReference type="Proteomes" id="UP000009045"/>
    </source>
</evidence>
<dbReference type="Proteomes" id="UP000009045">
    <property type="component" value="Plasmid pSmeSM11c"/>
</dbReference>
<dbReference type="PATRIC" id="fig|707241.3.peg.4302"/>
<geneLocation type="plasmid" evidence="1 2">
    <name>pSmeSM11c</name>
</geneLocation>
<dbReference type="EMBL" id="CP001831">
    <property type="protein sequence ID" value="AEH81387.1"/>
    <property type="molecule type" value="Genomic_DNA"/>
</dbReference>
<reference evidence="1 2" key="1">
    <citation type="journal article" date="2011" name="J. Biotechnol.">
        <title>The complete genome sequence of the dominant Sinorhizobium meliloti field isolate SM11 extends the S. meliloti pan-genome.</title>
        <authorList>
            <person name="Schneiker-Bekel S."/>
            <person name="Wibberg D."/>
            <person name="Bekel T."/>
            <person name="Blom J."/>
            <person name="Linke B."/>
            <person name="Neuweger H."/>
            <person name="Stiens M."/>
            <person name="Vorholter F.J."/>
            <person name="Weidner S."/>
            <person name="Goesmann A."/>
            <person name="Puhler A."/>
            <person name="Schluter A."/>
        </authorList>
    </citation>
    <scope>NUCLEOTIDE SEQUENCE [LARGE SCALE GENOMIC DNA]</scope>
    <source>
        <strain evidence="1 2">SM11</strain>
        <plasmid evidence="2">pSmeSM11c</plasmid>
    </source>
</reference>
<protein>
    <submittedName>
        <fullName evidence="1">Uncharacterized protein</fullName>
    </submittedName>
</protein>
<accession>F7XC96</accession>
<dbReference type="HOGENOM" id="CLU_3030012_0_0_5"/>
<name>F7XC96_SINMM</name>
<proteinExistence type="predicted"/>
<keyword evidence="1" id="KW-0614">Plasmid</keyword>
<sequence length="55" mass="5914">MDIIVIMPARSALAMTNGRVRRISHGVEDDGELSGYRHLSLSIAASPRDAQPPAL</sequence>